<evidence type="ECO:0000256" key="4">
    <source>
        <dbReference type="ARBA" id="ARBA00022989"/>
    </source>
</evidence>
<evidence type="ECO:0000256" key="9">
    <source>
        <dbReference type="RuleBase" id="RU367081"/>
    </source>
</evidence>
<keyword evidence="12" id="KW-1185">Reference proteome</keyword>
<dbReference type="PANTHER" id="PTHR14624">
    <property type="entry name" value="DFG10 PROTEIN"/>
    <property type="match status" value="1"/>
</dbReference>
<dbReference type="STRING" id="7375.A0A0L0CDL2"/>
<comment type="caution">
    <text evidence="11">The sequence shown here is derived from an EMBL/GenBank/DDBJ whole genome shotgun (WGS) entry which is preliminary data.</text>
</comment>
<keyword evidence="4 9" id="KW-1133">Transmembrane helix</keyword>
<feature type="transmembrane region" description="Helical" evidence="9">
    <location>
        <begin position="166"/>
        <end position="185"/>
    </location>
</feature>
<dbReference type="GO" id="GO:0005789">
    <property type="term" value="C:endoplasmic reticulum membrane"/>
    <property type="evidence" value="ECO:0007669"/>
    <property type="project" value="UniProtKB-SubCell"/>
</dbReference>
<accession>A0A0L0CDL2</accession>
<evidence type="ECO:0000313" key="12">
    <source>
        <dbReference type="Proteomes" id="UP000037069"/>
    </source>
</evidence>
<evidence type="ECO:0000256" key="1">
    <source>
        <dbReference type="ARBA" id="ARBA00004127"/>
    </source>
</evidence>
<keyword evidence="9" id="KW-0521">NADP</keyword>
<name>A0A0L0CDL2_LUCCU</name>
<keyword evidence="5 9" id="KW-0472">Membrane</keyword>
<dbReference type="OrthoDB" id="5788137at2759"/>
<dbReference type="EC" id="1.3.1.94" evidence="2 9"/>
<evidence type="ECO:0000256" key="3">
    <source>
        <dbReference type="ARBA" id="ARBA00022692"/>
    </source>
</evidence>
<dbReference type="InterPro" id="IPR039698">
    <property type="entry name" value="Dfg10/SRD5A3"/>
</dbReference>
<evidence type="ECO:0000259" key="10">
    <source>
        <dbReference type="Pfam" id="PF02544"/>
    </source>
</evidence>
<keyword evidence="9" id="KW-0256">Endoplasmic reticulum</keyword>
<dbReference type="GO" id="GO:0160198">
    <property type="term" value="F:polyprenal reductase activity"/>
    <property type="evidence" value="ECO:0007669"/>
    <property type="project" value="UniProtKB-EC"/>
</dbReference>
<proteinExistence type="inferred from homology"/>
<feature type="transmembrane region" description="Helical" evidence="9">
    <location>
        <begin position="20"/>
        <end position="39"/>
    </location>
</feature>
<dbReference type="Pfam" id="PF02544">
    <property type="entry name" value="Steroid_dh"/>
    <property type="match status" value="1"/>
</dbReference>
<sequence>MLSQLLKDSYDLIDKYNLHIVNTIFIGFTIIIVLLGSLMNLVEPLLPTFIRQSYRYGKHCHKGTEDKLVSKMEVPKSWFAHFYVFAFSWSMLALYLVLKGIIMHMEAPEYVLEFLDFVAGGASNRKVLIDSNSALVASVLMTLQCGRRFYETNFVQIFSKKSKINLSHYLVGYLHYFGAILALLSNTEGFVRGSTPSSFSFAKISILQYLCIFLFHFSWSQQYKSNMILVNLRKDAKTGQVATEKHLLPSGGFFNFISSPHMFFEILMYVVLLGLLGQSFTWKLVVVWVLSNQIMNALLTHQWYKENFKNYPKFRKALIPFIL</sequence>
<dbReference type="GO" id="GO:0016095">
    <property type="term" value="P:polyprenol catabolic process"/>
    <property type="evidence" value="ECO:0007669"/>
    <property type="project" value="UniProtKB-UniRule"/>
</dbReference>
<dbReference type="InterPro" id="IPR001104">
    <property type="entry name" value="3-oxo-5_a-steroid_4-DH_C"/>
</dbReference>
<dbReference type="GO" id="GO:0006488">
    <property type="term" value="P:dolichol-linked oligosaccharide biosynthetic process"/>
    <property type="evidence" value="ECO:0007669"/>
    <property type="project" value="UniProtKB-UniRule"/>
</dbReference>
<dbReference type="PANTHER" id="PTHR14624:SF0">
    <property type="entry name" value="POLYPRENOL REDUCTASE"/>
    <property type="match status" value="1"/>
</dbReference>
<dbReference type="PROSITE" id="PS50244">
    <property type="entry name" value="S5A_REDUCTASE"/>
    <property type="match status" value="1"/>
</dbReference>
<feature type="transmembrane region" description="Helical" evidence="9">
    <location>
        <begin position="266"/>
        <end position="290"/>
    </location>
</feature>
<evidence type="ECO:0000256" key="7">
    <source>
        <dbReference type="ARBA" id="ARBA00047186"/>
    </source>
</evidence>
<evidence type="ECO:0000313" key="11">
    <source>
        <dbReference type="EMBL" id="KNC30336.1"/>
    </source>
</evidence>
<organism evidence="11 12">
    <name type="scientific">Lucilia cuprina</name>
    <name type="common">Green bottle fly</name>
    <name type="synonym">Australian sheep blowfly</name>
    <dbReference type="NCBI Taxonomy" id="7375"/>
    <lineage>
        <taxon>Eukaryota</taxon>
        <taxon>Metazoa</taxon>
        <taxon>Ecdysozoa</taxon>
        <taxon>Arthropoda</taxon>
        <taxon>Hexapoda</taxon>
        <taxon>Insecta</taxon>
        <taxon>Pterygota</taxon>
        <taxon>Neoptera</taxon>
        <taxon>Endopterygota</taxon>
        <taxon>Diptera</taxon>
        <taxon>Brachycera</taxon>
        <taxon>Muscomorpha</taxon>
        <taxon>Oestroidea</taxon>
        <taxon>Calliphoridae</taxon>
        <taxon>Luciliinae</taxon>
        <taxon>Lucilia</taxon>
    </lineage>
</organism>
<dbReference type="AlphaFoldDB" id="A0A0L0CDL2"/>
<gene>
    <name evidence="11" type="ORF">FF38_03915</name>
</gene>
<keyword evidence="9" id="KW-0560">Oxidoreductase</keyword>
<evidence type="ECO:0000256" key="2">
    <source>
        <dbReference type="ARBA" id="ARBA00012522"/>
    </source>
</evidence>
<reference evidence="11 12" key="1">
    <citation type="journal article" date="2015" name="Nat. Commun.">
        <title>Lucilia cuprina genome unlocks parasitic fly biology to underpin future interventions.</title>
        <authorList>
            <person name="Anstead C.A."/>
            <person name="Korhonen P.K."/>
            <person name="Young N.D."/>
            <person name="Hall R.S."/>
            <person name="Jex A.R."/>
            <person name="Murali S.C."/>
            <person name="Hughes D.S."/>
            <person name="Lee S.F."/>
            <person name="Perry T."/>
            <person name="Stroehlein A.J."/>
            <person name="Ansell B.R."/>
            <person name="Breugelmans B."/>
            <person name="Hofmann A."/>
            <person name="Qu J."/>
            <person name="Dugan S."/>
            <person name="Lee S.L."/>
            <person name="Chao H."/>
            <person name="Dinh H."/>
            <person name="Han Y."/>
            <person name="Doddapaneni H.V."/>
            <person name="Worley K.C."/>
            <person name="Muzny D.M."/>
            <person name="Ioannidis P."/>
            <person name="Waterhouse R.M."/>
            <person name="Zdobnov E.M."/>
            <person name="James P.J."/>
            <person name="Bagnall N.H."/>
            <person name="Kotze A.C."/>
            <person name="Gibbs R.A."/>
            <person name="Richards S."/>
            <person name="Batterham P."/>
            <person name="Gasser R.B."/>
        </authorList>
    </citation>
    <scope>NUCLEOTIDE SEQUENCE [LARGE SCALE GENOMIC DNA]</scope>
    <source>
        <strain evidence="11 12">LS</strain>
        <tissue evidence="11">Full body</tissue>
    </source>
</reference>
<protein>
    <recommendedName>
        <fullName evidence="7 9">Polyprenal reductase</fullName>
        <ecNumber evidence="2 9">1.3.1.94</ecNumber>
    </recommendedName>
</protein>
<comment type="function">
    <text evidence="9">Plays a key role in early steps of protein N-linked glycosylation by being involved in the conversion of polyprenol into dolichol. Acts as a polyprenal reductase that mediates the reduction of polyprenal into dolichal in a NADP-dependent mechanism. Dolichols are required for the synthesis of dolichol-linked monosaccharides and the oligosaccharide precursor used for N-glycosylation.</text>
</comment>
<feature type="transmembrane region" description="Helical" evidence="9">
    <location>
        <begin position="197"/>
        <end position="217"/>
    </location>
</feature>
<dbReference type="EMBL" id="JRES01000536">
    <property type="protein sequence ID" value="KNC30336.1"/>
    <property type="molecule type" value="Genomic_DNA"/>
</dbReference>
<dbReference type="UniPathway" id="UPA00378"/>
<keyword evidence="3 9" id="KW-0812">Transmembrane</keyword>
<evidence type="ECO:0000256" key="8">
    <source>
        <dbReference type="ARBA" id="ARBA00049427"/>
    </source>
</evidence>
<feature type="transmembrane region" description="Helical" evidence="9">
    <location>
        <begin position="78"/>
        <end position="98"/>
    </location>
</feature>
<comment type="subcellular location">
    <subcellularLocation>
        <location evidence="1">Endomembrane system</location>
        <topology evidence="1">Multi-pass membrane protein</topology>
    </subcellularLocation>
    <subcellularLocation>
        <location evidence="9">Endoplasmic reticulum membrane</location>
    </subcellularLocation>
</comment>
<evidence type="ECO:0000256" key="6">
    <source>
        <dbReference type="ARBA" id="ARBA00046320"/>
    </source>
</evidence>
<dbReference type="Proteomes" id="UP000037069">
    <property type="component" value="Unassembled WGS sequence"/>
</dbReference>
<comment type="similarity">
    <text evidence="6 9">Belongs to the steroid 5-alpha reductase family. Polyprenal reductase subfamily.</text>
</comment>
<comment type="catalytic activity">
    <reaction evidence="8 9">
        <text>a di-trans,poly-cis-dolichal + NADP(+) = a di-trans,poly-cis-polyprenal + NADPH + H(+)</text>
        <dbReference type="Rhea" id="RHEA:80727"/>
        <dbReference type="Rhea" id="RHEA-COMP:19536"/>
        <dbReference type="Rhea" id="RHEA-COMP:19537"/>
        <dbReference type="ChEBI" id="CHEBI:15378"/>
        <dbReference type="ChEBI" id="CHEBI:57783"/>
        <dbReference type="ChEBI" id="CHEBI:58349"/>
        <dbReference type="ChEBI" id="CHEBI:231623"/>
        <dbReference type="ChEBI" id="CHEBI:231637"/>
        <dbReference type="EC" id="1.3.1.94"/>
    </reaction>
    <physiologicalReaction direction="right-to-left" evidence="8 9">
        <dbReference type="Rhea" id="RHEA:80729"/>
    </physiologicalReaction>
</comment>
<dbReference type="GO" id="GO:0003865">
    <property type="term" value="F:3-oxo-5-alpha-steroid 4-dehydrogenase activity"/>
    <property type="evidence" value="ECO:0007669"/>
    <property type="project" value="TreeGrafter"/>
</dbReference>
<dbReference type="OMA" id="RFYETNF"/>
<feature type="domain" description="3-oxo-5-alpha-steroid 4-dehydrogenase C-terminal" evidence="10">
    <location>
        <begin position="209"/>
        <end position="323"/>
    </location>
</feature>
<comment type="pathway">
    <text evidence="9">Protein modification; protein glycosylation.</text>
</comment>
<dbReference type="GO" id="GO:0102389">
    <property type="term" value="F:polyprenol reductase activity"/>
    <property type="evidence" value="ECO:0007669"/>
    <property type="project" value="UniProtKB-UniRule"/>
</dbReference>
<evidence type="ECO:0000256" key="5">
    <source>
        <dbReference type="ARBA" id="ARBA00023136"/>
    </source>
</evidence>